<sequence>MTELQLYQSMWAMEDLPWRGTPWTLSEQVTRIAEAGYAGVGVDLGARQTPAATDIAPMLAAHGLRGCVLVFASSDDDMREAIGYARTIDADWIICCARVFGFDVPRLADLLGTWSQMCADAGIEMQLETHRNTVTNDLRFTCMLLEGLDESIELAADLSHYVCAHEIPEAPDPDYDSLVATVLDRSGSLQGRIATRAQIQVPLGHPMAQPWEARFRDWWATGFASLLRRHPDRPVRFVTELGTTPYAITDAHGVQVSDRWAESTTLMDWAAAAFDSARGT</sequence>
<evidence type="ECO:0000313" key="1">
    <source>
        <dbReference type="EMBL" id="MCV7420006.1"/>
    </source>
</evidence>
<evidence type="ECO:0000313" key="2">
    <source>
        <dbReference type="Proteomes" id="UP001141629"/>
    </source>
</evidence>
<dbReference type="SUPFAM" id="SSF51658">
    <property type="entry name" value="Xylose isomerase-like"/>
    <property type="match status" value="1"/>
</dbReference>
<gene>
    <name evidence="1" type="ORF">H7K45_05600</name>
</gene>
<dbReference type="EMBL" id="JACKVK010000004">
    <property type="protein sequence ID" value="MCV7420006.1"/>
    <property type="molecule type" value="Genomic_DNA"/>
</dbReference>
<dbReference type="Proteomes" id="UP001141629">
    <property type="component" value="Unassembled WGS sequence"/>
</dbReference>
<reference evidence="1" key="2">
    <citation type="journal article" date="2022" name="BMC Genomics">
        <title>Comparative genome analysis of mycobacteria focusing on tRNA and non-coding RNA.</title>
        <authorList>
            <person name="Behra P.R.K."/>
            <person name="Pettersson B.M.F."/>
            <person name="Ramesh M."/>
            <person name="Das S."/>
            <person name="Dasgupta S."/>
            <person name="Kirsebom L.A."/>
        </authorList>
    </citation>
    <scope>NUCLEOTIDE SEQUENCE</scope>
    <source>
        <strain evidence="1">DSM 44838</strain>
    </source>
</reference>
<reference evidence="1" key="1">
    <citation type="submission" date="2020-07" db="EMBL/GenBank/DDBJ databases">
        <authorList>
            <person name="Pettersson B.M.F."/>
            <person name="Behra P.R.K."/>
            <person name="Ramesh M."/>
            <person name="Das S."/>
            <person name="Dasgupta S."/>
            <person name="Kirsebom L.A."/>
        </authorList>
    </citation>
    <scope>NUCLEOTIDE SEQUENCE</scope>
    <source>
        <strain evidence="1">DSM 44838</strain>
    </source>
</reference>
<organism evidence="1 2">
    <name type="scientific">Mycobacterium yunnanensis</name>
    <dbReference type="NCBI Taxonomy" id="368477"/>
    <lineage>
        <taxon>Bacteria</taxon>
        <taxon>Bacillati</taxon>
        <taxon>Actinomycetota</taxon>
        <taxon>Actinomycetes</taxon>
        <taxon>Mycobacteriales</taxon>
        <taxon>Mycobacteriaceae</taxon>
        <taxon>Mycobacterium</taxon>
    </lineage>
</organism>
<name>A0A9X3C146_9MYCO</name>
<protein>
    <submittedName>
        <fullName evidence="1">Sugar phosphate isomerase/epimerase</fullName>
    </submittedName>
</protein>
<dbReference type="RefSeq" id="WP_263994797.1">
    <property type="nucleotide sequence ID" value="NZ_JACKVK010000004.1"/>
</dbReference>
<dbReference type="Gene3D" id="3.20.20.150">
    <property type="entry name" value="Divalent-metal-dependent TIM barrel enzymes"/>
    <property type="match status" value="1"/>
</dbReference>
<keyword evidence="1" id="KW-0413">Isomerase</keyword>
<dbReference type="AlphaFoldDB" id="A0A9X3C146"/>
<proteinExistence type="predicted"/>
<comment type="caution">
    <text evidence="1">The sequence shown here is derived from an EMBL/GenBank/DDBJ whole genome shotgun (WGS) entry which is preliminary data.</text>
</comment>
<dbReference type="InterPro" id="IPR036237">
    <property type="entry name" value="Xyl_isomerase-like_sf"/>
</dbReference>
<dbReference type="GO" id="GO:0016853">
    <property type="term" value="F:isomerase activity"/>
    <property type="evidence" value="ECO:0007669"/>
    <property type="project" value="UniProtKB-KW"/>
</dbReference>
<accession>A0A9X3C146</accession>
<keyword evidence="2" id="KW-1185">Reference proteome</keyword>